<accession>A0ABV3UPI5</accession>
<dbReference type="InterPro" id="IPR016032">
    <property type="entry name" value="Sig_transdc_resp-reg_C-effctor"/>
</dbReference>
<dbReference type="Proteomes" id="UP001558101">
    <property type="component" value="Unassembled WGS sequence"/>
</dbReference>
<reference evidence="4 5" key="1">
    <citation type="submission" date="2024-07" db="EMBL/GenBank/DDBJ databases">
        <title>Genomes of novel Serratia strains from suburban soil.</title>
        <authorList>
            <person name="Markert E.X."/>
            <person name="Severe K."/>
            <person name="Severe L."/>
            <person name="Twing K.I."/>
            <person name="Ward L.M."/>
        </authorList>
    </citation>
    <scope>NUCLEOTIDE SEQUENCE [LARGE SCALE GENOMIC DNA]</scope>
    <source>
        <strain evidence="4 5">3C-UT</strain>
    </source>
</reference>
<feature type="domain" description="OmpR/PhoB-type" evidence="3">
    <location>
        <begin position="1"/>
        <end position="103"/>
    </location>
</feature>
<dbReference type="Pfam" id="PF00486">
    <property type="entry name" value="Trans_reg_C"/>
    <property type="match status" value="1"/>
</dbReference>
<dbReference type="InterPro" id="IPR001867">
    <property type="entry name" value="OmpR/PhoB-type_DNA-bd"/>
</dbReference>
<name>A0ABV3UPI5_9GAMM</name>
<dbReference type="PROSITE" id="PS51755">
    <property type="entry name" value="OMPR_PHOB"/>
    <property type="match status" value="1"/>
</dbReference>
<keyword evidence="1 2" id="KW-0238">DNA-binding</keyword>
<dbReference type="SUPFAM" id="SSF46894">
    <property type="entry name" value="C-terminal effector domain of the bipartite response regulators"/>
    <property type="match status" value="1"/>
</dbReference>
<evidence type="ECO:0000256" key="1">
    <source>
        <dbReference type="ARBA" id="ARBA00023125"/>
    </source>
</evidence>
<feature type="DNA-binding region" description="OmpR/PhoB-type" evidence="2">
    <location>
        <begin position="1"/>
        <end position="103"/>
    </location>
</feature>
<proteinExistence type="predicted"/>
<dbReference type="EMBL" id="JBFQXQ010000004">
    <property type="protein sequence ID" value="MEX3174718.1"/>
    <property type="molecule type" value="Genomic_DNA"/>
</dbReference>
<comment type="caution">
    <text evidence="4">The sequence shown here is derived from an EMBL/GenBank/DDBJ whole genome shotgun (WGS) entry which is preliminary data.</text>
</comment>
<dbReference type="InterPro" id="IPR036388">
    <property type="entry name" value="WH-like_DNA-bd_sf"/>
</dbReference>
<sequence>MKCTINGIVKYNSDDGTLLSPDNAIGMLKLTRVVNDLLLLLVENNNALLSRETLLSELWEKRGLNASSNNLSNYISILRKTLGNCGCPGLITTVPKHGFVFKADITIQTDIDDNEPILSVVNNEEISLVPNQVEKGKRLTFYPWLKVGRPWLCSMVILALIMLLPGAYEEWSMKSSRTKILTIGQCDFYIMDDVTRSLENANTPAIIKKIVNQENLNCKQKANVYYFYYEEIDAYGEVLMSEQLAYCPYGGKAPCDNYIVSKRESKNEDK</sequence>
<keyword evidence="5" id="KW-1185">Reference proteome</keyword>
<organism evidence="4 5">
    <name type="scientific">Serratia quinivorans</name>
    <dbReference type="NCBI Taxonomy" id="137545"/>
    <lineage>
        <taxon>Bacteria</taxon>
        <taxon>Pseudomonadati</taxon>
        <taxon>Pseudomonadota</taxon>
        <taxon>Gammaproteobacteria</taxon>
        <taxon>Enterobacterales</taxon>
        <taxon>Yersiniaceae</taxon>
        <taxon>Serratia</taxon>
    </lineage>
</organism>
<dbReference type="Gene3D" id="1.10.10.10">
    <property type="entry name" value="Winged helix-like DNA-binding domain superfamily/Winged helix DNA-binding domain"/>
    <property type="match status" value="1"/>
</dbReference>
<evidence type="ECO:0000256" key="2">
    <source>
        <dbReference type="PROSITE-ProRule" id="PRU01091"/>
    </source>
</evidence>
<evidence type="ECO:0000313" key="5">
    <source>
        <dbReference type="Proteomes" id="UP001558101"/>
    </source>
</evidence>
<evidence type="ECO:0000313" key="4">
    <source>
        <dbReference type="EMBL" id="MEX3174718.1"/>
    </source>
</evidence>
<dbReference type="RefSeq" id="WP_368454357.1">
    <property type="nucleotide sequence ID" value="NZ_JBFQXQ010000004.1"/>
</dbReference>
<protein>
    <submittedName>
        <fullName evidence="4">Transcriptional regulator</fullName>
    </submittedName>
</protein>
<gene>
    <name evidence="4" type="ORF">AB4M04_21840</name>
</gene>
<evidence type="ECO:0000259" key="3">
    <source>
        <dbReference type="PROSITE" id="PS51755"/>
    </source>
</evidence>
<dbReference type="SMART" id="SM00862">
    <property type="entry name" value="Trans_reg_C"/>
    <property type="match status" value="1"/>
</dbReference>